<proteinExistence type="inferred from homology"/>
<feature type="binding site" evidence="5">
    <location>
        <begin position="61"/>
        <end position="64"/>
    </location>
    <ligand>
        <name>NADP(+)</name>
        <dbReference type="ChEBI" id="CHEBI:58349"/>
    </ligand>
</feature>
<dbReference type="HAMAP" id="MF_01925">
    <property type="entry name" value="P5C_reductase"/>
    <property type="match status" value="1"/>
</dbReference>
<keyword evidence="4" id="KW-0963">Cytoplasm</keyword>
<evidence type="ECO:0000256" key="1">
    <source>
        <dbReference type="ARBA" id="ARBA00005525"/>
    </source>
</evidence>
<dbReference type="EC" id="1.5.1.2" evidence="4"/>
<evidence type="ECO:0000313" key="8">
    <source>
        <dbReference type="EMBL" id="EHN10462.1"/>
    </source>
</evidence>
<keyword evidence="9" id="KW-1185">Reference proteome</keyword>
<dbReference type="SUPFAM" id="SSF48179">
    <property type="entry name" value="6-phosphogluconate dehydrogenase C-terminal domain-like"/>
    <property type="match status" value="1"/>
</dbReference>
<accession>H0E787</accession>
<dbReference type="InterPro" id="IPR008927">
    <property type="entry name" value="6-PGluconate_DH-like_C_sf"/>
</dbReference>
<keyword evidence="3 4" id="KW-0560">Oxidoreductase</keyword>
<feature type="domain" description="Pyrroline-5-carboxylate reductase dimerisation" evidence="7">
    <location>
        <begin position="156"/>
        <end position="255"/>
    </location>
</feature>
<dbReference type="UniPathway" id="UPA00098">
    <property type="reaction ID" value="UER00361"/>
</dbReference>
<dbReference type="InterPro" id="IPR028939">
    <property type="entry name" value="P5C_Rdtase_cat_N"/>
</dbReference>
<comment type="caution">
    <text evidence="8">The sequence shown here is derived from an EMBL/GenBank/DDBJ whole genome shotgun (WGS) entry which is preliminary data.</text>
</comment>
<protein>
    <recommendedName>
        <fullName evidence="4">Pyrroline-5-carboxylate reductase</fullName>
        <shortName evidence="4">P5C reductase</shortName>
        <shortName evidence="4">P5CR</shortName>
        <ecNumber evidence="4">1.5.1.2</ecNumber>
    </recommendedName>
    <alternativeName>
        <fullName evidence="4">PCA reductase</fullName>
    </alternativeName>
</protein>
<dbReference type="InterPro" id="IPR029036">
    <property type="entry name" value="P5CR_dimer"/>
</dbReference>
<evidence type="ECO:0000313" key="9">
    <source>
        <dbReference type="Proteomes" id="UP000005143"/>
    </source>
</evidence>
<comment type="subcellular location">
    <subcellularLocation>
        <location evidence="4">Cytoplasm</location>
    </subcellularLocation>
</comment>
<keyword evidence="4" id="KW-0641">Proline biosynthesis</keyword>
<gene>
    <name evidence="4" type="primary">proC</name>
    <name evidence="8" type="ORF">PAI11_26890</name>
</gene>
<dbReference type="GO" id="GO:0005737">
    <property type="term" value="C:cytoplasm"/>
    <property type="evidence" value="ECO:0007669"/>
    <property type="project" value="UniProtKB-SubCell"/>
</dbReference>
<dbReference type="Pfam" id="PF14748">
    <property type="entry name" value="P5CR_dimer"/>
    <property type="match status" value="1"/>
</dbReference>
<dbReference type="PANTHER" id="PTHR11645">
    <property type="entry name" value="PYRROLINE-5-CARBOXYLATE REDUCTASE"/>
    <property type="match status" value="1"/>
</dbReference>
<dbReference type="PIRSF" id="PIRSF000193">
    <property type="entry name" value="Pyrrol-5-carb_rd"/>
    <property type="match status" value="1"/>
</dbReference>
<comment type="catalytic activity">
    <reaction evidence="4">
        <text>L-proline + NAD(+) = (S)-1-pyrroline-5-carboxylate + NADH + 2 H(+)</text>
        <dbReference type="Rhea" id="RHEA:14105"/>
        <dbReference type="ChEBI" id="CHEBI:15378"/>
        <dbReference type="ChEBI" id="CHEBI:17388"/>
        <dbReference type="ChEBI" id="CHEBI:57540"/>
        <dbReference type="ChEBI" id="CHEBI:57945"/>
        <dbReference type="ChEBI" id="CHEBI:60039"/>
        <dbReference type="EC" id="1.5.1.2"/>
    </reaction>
</comment>
<dbReference type="SUPFAM" id="SSF51735">
    <property type="entry name" value="NAD(P)-binding Rossmann-fold domains"/>
    <property type="match status" value="1"/>
</dbReference>
<comment type="function">
    <text evidence="4">Catalyzes the reduction of 1-pyrroline-5-carboxylate (PCA) to L-proline.</text>
</comment>
<comment type="pathway">
    <text evidence="4">Amino-acid biosynthesis; L-proline biosynthesis; L-proline from L-glutamate 5-semialdehyde: step 1/1.</text>
</comment>
<evidence type="ECO:0000256" key="3">
    <source>
        <dbReference type="ARBA" id="ARBA00023002"/>
    </source>
</evidence>
<dbReference type="GO" id="GO:0004735">
    <property type="term" value="F:pyrroline-5-carboxylate reductase activity"/>
    <property type="evidence" value="ECO:0007669"/>
    <property type="project" value="UniProtKB-UniRule"/>
</dbReference>
<comment type="catalytic activity">
    <reaction evidence="4">
        <text>L-proline + NADP(+) = (S)-1-pyrroline-5-carboxylate + NADPH + 2 H(+)</text>
        <dbReference type="Rhea" id="RHEA:14109"/>
        <dbReference type="ChEBI" id="CHEBI:15378"/>
        <dbReference type="ChEBI" id="CHEBI:17388"/>
        <dbReference type="ChEBI" id="CHEBI:57783"/>
        <dbReference type="ChEBI" id="CHEBI:58349"/>
        <dbReference type="ChEBI" id="CHEBI:60039"/>
        <dbReference type="EC" id="1.5.1.2"/>
    </reaction>
</comment>
<evidence type="ECO:0000259" key="6">
    <source>
        <dbReference type="Pfam" id="PF03807"/>
    </source>
</evidence>
<dbReference type="Gene3D" id="3.40.50.720">
    <property type="entry name" value="NAD(P)-binding Rossmann-like Domain"/>
    <property type="match status" value="1"/>
</dbReference>
<dbReference type="Gene3D" id="1.10.3730.10">
    <property type="entry name" value="ProC C-terminal domain-like"/>
    <property type="match status" value="1"/>
</dbReference>
<dbReference type="Pfam" id="PF03807">
    <property type="entry name" value="F420_oxidored"/>
    <property type="match status" value="1"/>
</dbReference>
<sequence>MRLGFLGSGNMATALARGIGEPVLAFDPLAERAQALADATGGEAVADARTLAERADVVVLAHKPGQLADAAVEVAPTAKAIVSILGGVETAALRATYPDRPVVRLMPNTPAAVGKGVIAVAVEPGGVAALPPAEQQLRAALLEQLRRCATVVELPEAQLAAATAVFGVLPAYVALIAEATVDAAVRHGLPPAEAGLMIAAGIEGSAALLRQQGHDTLAVRRAVTSPGGSTARGLRALDRGGVREALQSAFDAVVDVS</sequence>
<feature type="binding site" evidence="5">
    <location>
        <begin position="6"/>
        <end position="11"/>
    </location>
    <ligand>
        <name>NADP(+)</name>
        <dbReference type="ChEBI" id="CHEBI:58349"/>
    </ligand>
</feature>
<evidence type="ECO:0000256" key="5">
    <source>
        <dbReference type="PIRSR" id="PIRSR000193-1"/>
    </source>
</evidence>
<dbReference type="OrthoDB" id="9805754at2"/>
<dbReference type="InterPro" id="IPR000304">
    <property type="entry name" value="Pyrroline-COOH_reductase"/>
</dbReference>
<feature type="domain" description="Pyrroline-5-carboxylate reductase catalytic N-terminal" evidence="6">
    <location>
        <begin position="2"/>
        <end position="85"/>
    </location>
</feature>
<evidence type="ECO:0000256" key="4">
    <source>
        <dbReference type="HAMAP-Rule" id="MF_01925"/>
    </source>
</evidence>
<name>H0E787_9ACTN</name>
<keyword evidence="4" id="KW-0028">Amino-acid biosynthesis</keyword>
<organism evidence="8 9">
    <name type="scientific">Patulibacter medicamentivorans</name>
    <dbReference type="NCBI Taxonomy" id="1097667"/>
    <lineage>
        <taxon>Bacteria</taxon>
        <taxon>Bacillati</taxon>
        <taxon>Actinomycetota</taxon>
        <taxon>Thermoleophilia</taxon>
        <taxon>Solirubrobacterales</taxon>
        <taxon>Patulibacteraceae</taxon>
        <taxon>Patulibacter</taxon>
    </lineage>
</organism>
<evidence type="ECO:0000259" key="7">
    <source>
        <dbReference type="Pfam" id="PF14748"/>
    </source>
</evidence>
<dbReference type="Proteomes" id="UP000005143">
    <property type="component" value="Unassembled WGS sequence"/>
</dbReference>
<reference evidence="8 9" key="1">
    <citation type="journal article" date="2013" name="Biodegradation">
        <title>Quantitative proteomic analysis of ibuprofen-degrading Patulibacter sp. strain I11.</title>
        <authorList>
            <person name="Almeida B."/>
            <person name="Kjeldal H."/>
            <person name="Lolas I."/>
            <person name="Knudsen A.D."/>
            <person name="Carvalho G."/>
            <person name="Nielsen K.L."/>
            <person name="Barreto Crespo M.T."/>
            <person name="Stensballe A."/>
            <person name="Nielsen J.L."/>
        </authorList>
    </citation>
    <scope>NUCLEOTIDE SEQUENCE [LARGE SCALE GENOMIC DNA]</scope>
    <source>
        <strain evidence="8 9">I11</strain>
    </source>
</reference>
<dbReference type="RefSeq" id="WP_007576035.1">
    <property type="nucleotide sequence ID" value="NZ_AGUD01000220.1"/>
</dbReference>
<evidence type="ECO:0000256" key="2">
    <source>
        <dbReference type="ARBA" id="ARBA00022857"/>
    </source>
</evidence>
<dbReference type="GO" id="GO:0055129">
    <property type="term" value="P:L-proline biosynthetic process"/>
    <property type="evidence" value="ECO:0007669"/>
    <property type="project" value="UniProtKB-UniRule"/>
</dbReference>
<keyword evidence="2 4" id="KW-0521">NADP</keyword>
<comment type="similarity">
    <text evidence="1 4">Belongs to the pyrroline-5-carboxylate reductase family.</text>
</comment>
<dbReference type="EMBL" id="AGUD01000220">
    <property type="protein sequence ID" value="EHN10462.1"/>
    <property type="molecule type" value="Genomic_DNA"/>
</dbReference>
<dbReference type="InterPro" id="IPR036291">
    <property type="entry name" value="NAD(P)-bd_dom_sf"/>
</dbReference>
<dbReference type="PANTHER" id="PTHR11645:SF0">
    <property type="entry name" value="PYRROLINE-5-CARBOXYLATE REDUCTASE 3"/>
    <property type="match status" value="1"/>
</dbReference>
<dbReference type="AlphaFoldDB" id="H0E787"/>